<feature type="compositionally biased region" description="Polar residues" evidence="1">
    <location>
        <begin position="97"/>
        <end position="108"/>
    </location>
</feature>
<reference evidence="2" key="1">
    <citation type="submission" date="2020-04" db="EMBL/GenBank/DDBJ databases">
        <authorList>
            <person name="Alioto T."/>
            <person name="Alioto T."/>
            <person name="Gomez Garrido J."/>
        </authorList>
    </citation>
    <scope>NUCLEOTIDE SEQUENCE</scope>
    <source>
        <strain evidence="2">A484AB</strain>
    </source>
</reference>
<evidence type="ECO:0000313" key="2">
    <source>
        <dbReference type="EMBL" id="CAB4032323.1"/>
    </source>
</evidence>
<name>A0A6S7KWV0_PARCT</name>
<evidence type="ECO:0000313" key="3">
    <source>
        <dbReference type="Proteomes" id="UP001152795"/>
    </source>
</evidence>
<feature type="compositionally biased region" description="Polar residues" evidence="1">
    <location>
        <begin position="64"/>
        <end position="73"/>
    </location>
</feature>
<organism evidence="2 3">
    <name type="scientific">Paramuricea clavata</name>
    <name type="common">Red gorgonian</name>
    <name type="synonym">Violescent sea-whip</name>
    <dbReference type="NCBI Taxonomy" id="317549"/>
    <lineage>
        <taxon>Eukaryota</taxon>
        <taxon>Metazoa</taxon>
        <taxon>Cnidaria</taxon>
        <taxon>Anthozoa</taxon>
        <taxon>Octocorallia</taxon>
        <taxon>Malacalcyonacea</taxon>
        <taxon>Plexauridae</taxon>
        <taxon>Paramuricea</taxon>
    </lineage>
</organism>
<comment type="caution">
    <text evidence="2">The sequence shown here is derived from an EMBL/GenBank/DDBJ whole genome shotgun (WGS) entry which is preliminary data.</text>
</comment>
<gene>
    <name evidence="2" type="ORF">PACLA_8A034336</name>
</gene>
<proteinExistence type="predicted"/>
<dbReference type="AlphaFoldDB" id="A0A6S7KWV0"/>
<protein>
    <submittedName>
        <fullName evidence="2">Uncharacterized protein</fullName>
    </submittedName>
</protein>
<feature type="compositionally biased region" description="Low complexity" evidence="1">
    <location>
        <begin position="83"/>
        <end position="96"/>
    </location>
</feature>
<evidence type="ECO:0000256" key="1">
    <source>
        <dbReference type="SAM" id="MobiDB-lite"/>
    </source>
</evidence>
<dbReference type="Proteomes" id="UP001152795">
    <property type="component" value="Unassembled WGS sequence"/>
</dbReference>
<accession>A0A6S7KWV0</accession>
<dbReference type="EMBL" id="CACRXK020018308">
    <property type="protein sequence ID" value="CAB4032323.1"/>
    <property type="molecule type" value="Genomic_DNA"/>
</dbReference>
<feature type="region of interest" description="Disordered" evidence="1">
    <location>
        <begin position="64"/>
        <end position="108"/>
    </location>
</feature>
<keyword evidence="3" id="KW-1185">Reference proteome</keyword>
<sequence length="108" mass="12166">MAENRQISGNLRTALCNIAHEARNLLDNFDDRNSLAIERQLMQWTPTTTQPEREDDREISVTAVSTNASNTTHHQSRNRPDFSSSLSPPSISSVLINRSSNNPSFRLD</sequence>